<reference evidence="1 2" key="1">
    <citation type="submission" date="2013-01" db="EMBL/GenBank/DDBJ databases">
        <authorList>
            <person name="Harkins D.M."/>
            <person name="Durkin A.S."/>
            <person name="Brinkac L.M."/>
            <person name="Haft D.H."/>
            <person name="Selengut J.D."/>
            <person name="Sanka R."/>
            <person name="DePew J."/>
            <person name="Purushe J."/>
            <person name="Hospenthal D.R."/>
            <person name="Murray C.K."/>
            <person name="Pimentel G."/>
            <person name="Wasfy M."/>
            <person name="Parker T."/>
            <person name="Miller R.S."/>
            <person name="Vinetz J.M."/>
            <person name="Sutton G.G."/>
            <person name="Nierman W.C."/>
            <person name="Fouts D.E."/>
        </authorList>
    </citation>
    <scope>NUCLEOTIDE SEQUENCE [LARGE SCALE GENOMIC DNA]</scope>
    <source>
        <strain evidence="1 2">2006001854</strain>
    </source>
</reference>
<name>M6GJY9_LEPIR</name>
<dbReference type="EMBL" id="AFLW02000250">
    <property type="protein sequence ID" value="EMM79266.1"/>
    <property type="molecule type" value="Genomic_DNA"/>
</dbReference>
<evidence type="ECO:0000313" key="2">
    <source>
        <dbReference type="Proteomes" id="UP000012128"/>
    </source>
</evidence>
<sequence length="48" mass="5784">MRGFVYYGRRLFILRFRLINCDIEVLFLGKVFLIQESNVSQNFNPLSR</sequence>
<accession>M6GJY9</accession>
<gene>
    <name evidence="1" type="ORF">LEP1GSC037_3438</name>
</gene>
<organism evidence="1 2">
    <name type="scientific">Leptospira interrogans str. 2006001854</name>
    <dbReference type="NCBI Taxonomy" id="1001590"/>
    <lineage>
        <taxon>Bacteria</taxon>
        <taxon>Pseudomonadati</taxon>
        <taxon>Spirochaetota</taxon>
        <taxon>Spirochaetia</taxon>
        <taxon>Leptospirales</taxon>
        <taxon>Leptospiraceae</taxon>
        <taxon>Leptospira</taxon>
    </lineage>
</organism>
<comment type="caution">
    <text evidence="1">The sequence shown here is derived from an EMBL/GenBank/DDBJ whole genome shotgun (WGS) entry which is preliminary data.</text>
</comment>
<evidence type="ECO:0000313" key="1">
    <source>
        <dbReference type="EMBL" id="EMM79266.1"/>
    </source>
</evidence>
<dbReference type="AlphaFoldDB" id="M6GJY9"/>
<dbReference type="Proteomes" id="UP000012128">
    <property type="component" value="Unassembled WGS sequence"/>
</dbReference>
<proteinExistence type="predicted"/>
<protein>
    <submittedName>
        <fullName evidence="1">Uncharacterized protein</fullName>
    </submittedName>
</protein>